<keyword evidence="1" id="KW-0472">Membrane</keyword>
<keyword evidence="3" id="KW-1185">Reference proteome</keyword>
<feature type="transmembrane region" description="Helical" evidence="1">
    <location>
        <begin position="129"/>
        <end position="146"/>
    </location>
</feature>
<dbReference type="AlphaFoldDB" id="A0A1G8QY36"/>
<accession>A0A1G8QY36</accession>
<evidence type="ECO:0000313" key="2">
    <source>
        <dbReference type="EMBL" id="SDJ09618.1"/>
    </source>
</evidence>
<feature type="transmembrane region" description="Helical" evidence="1">
    <location>
        <begin position="76"/>
        <end position="96"/>
    </location>
</feature>
<feature type="transmembrane region" description="Helical" evidence="1">
    <location>
        <begin position="6"/>
        <end position="28"/>
    </location>
</feature>
<gene>
    <name evidence="2" type="ORF">SAMN04490247_0701</name>
</gene>
<dbReference type="EMBL" id="FNEV01000002">
    <property type="protein sequence ID" value="SDJ09618.1"/>
    <property type="molecule type" value="Genomic_DNA"/>
</dbReference>
<name>A0A1G8QY36_9BACI</name>
<keyword evidence="1" id="KW-1133">Transmembrane helix</keyword>
<dbReference type="InterPro" id="IPR018729">
    <property type="entry name" value="DUF2269_transmembrane"/>
</dbReference>
<feature type="transmembrane region" description="Helical" evidence="1">
    <location>
        <begin position="49"/>
        <end position="70"/>
    </location>
</feature>
<dbReference type="STRING" id="86666.SAMN04490247_0701"/>
<dbReference type="Pfam" id="PF10027">
    <property type="entry name" value="DUF2269"/>
    <property type="match status" value="1"/>
</dbReference>
<reference evidence="3" key="1">
    <citation type="submission" date="2016-10" db="EMBL/GenBank/DDBJ databases">
        <authorList>
            <person name="Varghese N."/>
            <person name="Submissions S."/>
        </authorList>
    </citation>
    <scope>NUCLEOTIDE SEQUENCE [LARGE SCALE GENOMIC DNA]</scope>
    <source>
        <strain evidence="3">DSM 4771</strain>
    </source>
</reference>
<evidence type="ECO:0000313" key="3">
    <source>
        <dbReference type="Proteomes" id="UP000199225"/>
    </source>
</evidence>
<dbReference type="RefSeq" id="WP_093192142.1">
    <property type="nucleotide sequence ID" value="NZ_FNEV01000002.1"/>
</dbReference>
<proteinExistence type="predicted"/>
<dbReference type="OrthoDB" id="1493393at2"/>
<protein>
    <submittedName>
        <fullName evidence="2">Predicted integral membrane protein</fullName>
    </submittedName>
</protein>
<organism evidence="2 3">
    <name type="scientific">Salimicrobium halophilum</name>
    <dbReference type="NCBI Taxonomy" id="86666"/>
    <lineage>
        <taxon>Bacteria</taxon>
        <taxon>Bacillati</taxon>
        <taxon>Bacillota</taxon>
        <taxon>Bacilli</taxon>
        <taxon>Bacillales</taxon>
        <taxon>Bacillaceae</taxon>
        <taxon>Salimicrobium</taxon>
    </lineage>
</organism>
<dbReference type="Proteomes" id="UP000199225">
    <property type="component" value="Unassembled WGS sequence"/>
</dbReference>
<keyword evidence="1" id="KW-0812">Transmembrane</keyword>
<sequence length="149" mass="16720">MIYTSLLLIHIIAAIVGLGPSFAMGAMLKASKTKHKILWTMELFKKIEKFSKIGNITLLLTGIAMALVNSSLWKEGWFITSILIYVAVQFITIGKIPKSHQEQERMLRETQDEELPPPYIASVQNLKPYNAIVHSAAIVLIVLMVLKPF</sequence>
<evidence type="ECO:0000256" key="1">
    <source>
        <dbReference type="SAM" id="Phobius"/>
    </source>
</evidence>